<gene>
    <name evidence="2" type="ORF">DILT_LOCUS1905</name>
</gene>
<dbReference type="AlphaFoldDB" id="A0A3P6S979"/>
<dbReference type="Pfam" id="PF17809">
    <property type="entry name" value="UPA_2"/>
    <property type="match status" value="1"/>
</dbReference>
<sequence length="67" mass="7680">MHDHPCWLESAGNLVPVAKTGEQLHFYVRAFEENRLNMLIRVKDAHLPHSGKLAFMPNQKTTGYVSF</sequence>
<evidence type="ECO:0000313" key="3">
    <source>
        <dbReference type="Proteomes" id="UP000281553"/>
    </source>
</evidence>
<dbReference type="Proteomes" id="UP000281553">
    <property type="component" value="Unassembled WGS sequence"/>
</dbReference>
<accession>A0A3P6S979</accession>
<protein>
    <recommendedName>
        <fullName evidence="1">Ankyrin UPA domain-containing protein</fullName>
    </recommendedName>
</protein>
<proteinExistence type="predicted"/>
<evidence type="ECO:0000313" key="2">
    <source>
        <dbReference type="EMBL" id="VDK52384.1"/>
    </source>
</evidence>
<reference evidence="2 3" key="1">
    <citation type="submission" date="2018-11" db="EMBL/GenBank/DDBJ databases">
        <authorList>
            <consortium name="Pathogen Informatics"/>
        </authorList>
    </citation>
    <scope>NUCLEOTIDE SEQUENCE [LARGE SCALE GENOMIC DNA]</scope>
</reference>
<dbReference type="EMBL" id="UYRU01016871">
    <property type="protein sequence ID" value="VDK52384.1"/>
    <property type="molecule type" value="Genomic_DNA"/>
</dbReference>
<organism evidence="2 3">
    <name type="scientific">Dibothriocephalus latus</name>
    <name type="common">Fish tapeworm</name>
    <name type="synonym">Diphyllobothrium latum</name>
    <dbReference type="NCBI Taxonomy" id="60516"/>
    <lineage>
        <taxon>Eukaryota</taxon>
        <taxon>Metazoa</taxon>
        <taxon>Spiralia</taxon>
        <taxon>Lophotrochozoa</taxon>
        <taxon>Platyhelminthes</taxon>
        <taxon>Cestoda</taxon>
        <taxon>Eucestoda</taxon>
        <taxon>Diphyllobothriidea</taxon>
        <taxon>Diphyllobothriidae</taxon>
        <taxon>Dibothriocephalus</taxon>
    </lineage>
</organism>
<evidence type="ECO:0000259" key="1">
    <source>
        <dbReference type="Pfam" id="PF17809"/>
    </source>
</evidence>
<feature type="domain" description="Ankyrin UPA" evidence="1">
    <location>
        <begin position="1"/>
        <end position="64"/>
    </location>
</feature>
<dbReference type="OrthoDB" id="20872at2759"/>
<name>A0A3P6S979_DIBLA</name>
<dbReference type="Gene3D" id="2.60.40.2660">
    <property type="match status" value="1"/>
</dbReference>
<keyword evidence="3" id="KW-1185">Reference proteome</keyword>
<dbReference type="InterPro" id="IPR040745">
    <property type="entry name" value="Ankyrin_UPA"/>
</dbReference>